<keyword evidence="1" id="KW-0472">Membrane</keyword>
<sequence length="57" mass="6194">MRTEVSQNCLITSCTRITRDDRGQGLVEYGLILLLVSVAIVATLGLLTGQLQALFTQ</sequence>
<comment type="caution">
    <text evidence="2">The sequence shown here is derived from an EMBL/GenBank/DDBJ whole genome shotgun (WGS) entry which is preliminary data.</text>
</comment>
<dbReference type="AlphaFoldDB" id="X0W1U2"/>
<evidence type="ECO:0000313" key="2">
    <source>
        <dbReference type="EMBL" id="GAG06711.1"/>
    </source>
</evidence>
<gene>
    <name evidence="2" type="ORF">S01H1_36715</name>
</gene>
<evidence type="ECO:0008006" key="3">
    <source>
        <dbReference type="Google" id="ProtNLM"/>
    </source>
</evidence>
<keyword evidence="1" id="KW-0812">Transmembrane</keyword>
<feature type="non-terminal residue" evidence="2">
    <location>
        <position position="57"/>
    </location>
</feature>
<organism evidence="2">
    <name type="scientific">marine sediment metagenome</name>
    <dbReference type="NCBI Taxonomy" id="412755"/>
    <lineage>
        <taxon>unclassified sequences</taxon>
        <taxon>metagenomes</taxon>
        <taxon>ecological metagenomes</taxon>
    </lineage>
</organism>
<accession>X0W1U2</accession>
<protein>
    <recommendedName>
        <fullName evidence="3">Flp/Fap pilin component</fullName>
    </recommendedName>
</protein>
<name>X0W1U2_9ZZZZ</name>
<keyword evidence="1" id="KW-1133">Transmembrane helix</keyword>
<dbReference type="EMBL" id="BARS01023022">
    <property type="protein sequence ID" value="GAG06711.1"/>
    <property type="molecule type" value="Genomic_DNA"/>
</dbReference>
<reference evidence="2" key="1">
    <citation type="journal article" date="2014" name="Front. Microbiol.">
        <title>High frequency of phylogenetically diverse reductive dehalogenase-homologous genes in deep subseafloor sedimentary metagenomes.</title>
        <authorList>
            <person name="Kawai M."/>
            <person name="Futagami T."/>
            <person name="Toyoda A."/>
            <person name="Takaki Y."/>
            <person name="Nishi S."/>
            <person name="Hori S."/>
            <person name="Arai W."/>
            <person name="Tsubouchi T."/>
            <person name="Morono Y."/>
            <person name="Uchiyama I."/>
            <person name="Ito T."/>
            <person name="Fujiyama A."/>
            <person name="Inagaki F."/>
            <person name="Takami H."/>
        </authorList>
    </citation>
    <scope>NUCLEOTIDE SEQUENCE</scope>
    <source>
        <strain evidence="2">Expedition CK06-06</strain>
    </source>
</reference>
<feature type="transmembrane region" description="Helical" evidence="1">
    <location>
        <begin position="26"/>
        <end position="47"/>
    </location>
</feature>
<evidence type="ECO:0000256" key="1">
    <source>
        <dbReference type="SAM" id="Phobius"/>
    </source>
</evidence>
<proteinExistence type="predicted"/>